<dbReference type="EMBL" id="JZRB01000007">
    <property type="protein sequence ID" value="KJV36593.1"/>
    <property type="molecule type" value="Genomic_DNA"/>
</dbReference>
<protein>
    <submittedName>
        <fullName evidence="3">Iron dicitrate transport regulator FecR</fullName>
    </submittedName>
</protein>
<dbReference type="PATRIC" id="fig|345309.4.peg.3887"/>
<gene>
    <name evidence="3" type="ORF">VI08_04405</name>
</gene>
<accession>A0A0F3KZG2</accession>
<dbReference type="AlphaFoldDB" id="A0A0F3KZG2"/>
<evidence type="ECO:0000256" key="1">
    <source>
        <dbReference type="ARBA" id="ARBA00022737"/>
    </source>
</evidence>
<reference evidence="3 4" key="1">
    <citation type="submission" date="2015-03" db="EMBL/GenBank/DDBJ databases">
        <title>Draft genome sequence of Luteibacter yeojuensis strain SU11.</title>
        <authorList>
            <person name="Sulaiman J."/>
            <person name="Priya K."/>
            <person name="Chan K.-G."/>
        </authorList>
    </citation>
    <scope>NUCLEOTIDE SEQUENCE [LARGE SCALE GENOMIC DNA]</scope>
    <source>
        <strain evidence="3 4">SU11</strain>
    </source>
</reference>
<organism evidence="3 4">
    <name type="scientific">Luteibacter yeojuensis</name>
    <dbReference type="NCBI Taxonomy" id="345309"/>
    <lineage>
        <taxon>Bacteria</taxon>
        <taxon>Pseudomonadati</taxon>
        <taxon>Pseudomonadota</taxon>
        <taxon>Gammaproteobacteria</taxon>
        <taxon>Lysobacterales</taxon>
        <taxon>Rhodanobacteraceae</taxon>
        <taxon>Luteibacter</taxon>
    </lineage>
</organism>
<dbReference type="Pfam" id="PF01380">
    <property type="entry name" value="SIS"/>
    <property type="match status" value="2"/>
</dbReference>
<keyword evidence="1" id="KW-0677">Repeat</keyword>
<dbReference type="InterPro" id="IPR035490">
    <property type="entry name" value="GlmS/FrlB_SIS"/>
</dbReference>
<dbReference type="GO" id="GO:0097367">
    <property type="term" value="F:carbohydrate derivative binding"/>
    <property type="evidence" value="ECO:0007669"/>
    <property type="project" value="InterPro"/>
</dbReference>
<dbReference type="InterPro" id="IPR035466">
    <property type="entry name" value="GlmS/AgaS_SIS"/>
</dbReference>
<dbReference type="GO" id="GO:1901135">
    <property type="term" value="P:carbohydrate derivative metabolic process"/>
    <property type="evidence" value="ECO:0007669"/>
    <property type="project" value="InterPro"/>
</dbReference>
<dbReference type="CDD" id="cd05008">
    <property type="entry name" value="SIS_GlmS_GlmD_1"/>
    <property type="match status" value="1"/>
</dbReference>
<dbReference type="PANTHER" id="PTHR10937:SF8">
    <property type="entry name" value="AMINOTRANSFERASE-RELATED"/>
    <property type="match status" value="1"/>
</dbReference>
<feature type="domain" description="SIS" evidence="2">
    <location>
        <begin position="199"/>
        <end position="334"/>
    </location>
</feature>
<evidence type="ECO:0000313" key="4">
    <source>
        <dbReference type="Proteomes" id="UP000033651"/>
    </source>
</evidence>
<dbReference type="PANTHER" id="PTHR10937">
    <property type="entry name" value="GLUCOSAMINE--FRUCTOSE-6-PHOSPHATE AMINOTRANSFERASE, ISOMERIZING"/>
    <property type="match status" value="1"/>
</dbReference>
<name>A0A0F3KZG2_9GAMM</name>
<dbReference type="OrthoDB" id="9761808at2"/>
<evidence type="ECO:0000259" key="2">
    <source>
        <dbReference type="PROSITE" id="PS51464"/>
    </source>
</evidence>
<dbReference type="PROSITE" id="PS51464">
    <property type="entry name" value="SIS"/>
    <property type="match status" value="2"/>
</dbReference>
<keyword evidence="4" id="KW-1185">Reference proteome</keyword>
<feature type="domain" description="SIS" evidence="2">
    <location>
        <begin position="35"/>
        <end position="178"/>
    </location>
</feature>
<dbReference type="Proteomes" id="UP000033651">
    <property type="component" value="Unassembled WGS sequence"/>
</dbReference>
<dbReference type="Gene3D" id="3.40.50.10490">
    <property type="entry name" value="Glucose-6-phosphate isomerase like protein, domain 1"/>
    <property type="match status" value="2"/>
</dbReference>
<dbReference type="SUPFAM" id="SSF53697">
    <property type="entry name" value="SIS domain"/>
    <property type="match status" value="1"/>
</dbReference>
<dbReference type="InterPro" id="IPR046348">
    <property type="entry name" value="SIS_dom_sf"/>
</dbReference>
<proteinExistence type="predicted"/>
<dbReference type="RefSeq" id="WP_045828335.1">
    <property type="nucleotide sequence ID" value="NZ_JZRB01000007.1"/>
</dbReference>
<sequence length="344" mass="36206">MTIQPQDTLMFREAHETAEVVERQLARNEPVVAALAEHLRAHPPRMVITCARGSSDHAAMYAKYVFETQLGVVTASASPSVTSIYHATQNLDGALYVAVSQSGKSPDLVRNAEAAKRAGAYVVALVNVVDSPLAAVADVVVPLQAGPEKSVAATKSYLGALFAILHIAARWGGKQEIADALTALPAQLRQGWDADWSSLTDGLVDAHNLFVVGRGFGFAGALEAALKFKETCGLHAEAFSAAEVKHGPMALVGPDFPVLFFAQNDDTLPGVLDVAAEFRKRGAAVWVAAPGAEGEGVLPLVTTAPISAPLVTVQSFYKATAALAIKRGFNPDVPPHLNKVTETV</sequence>
<comment type="caution">
    <text evidence="3">The sequence shown here is derived from an EMBL/GenBank/DDBJ whole genome shotgun (WGS) entry which is preliminary data.</text>
</comment>
<dbReference type="CDD" id="cd05009">
    <property type="entry name" value="SIS_GlmS_GlmD_2"/>
    <property type="match status" value="1"/>
</dbReference>
<evidence type="ECO:0000313" key="3">
    <source>
        <dbReference type="EMBL" id="KJV36593.1"/>
    </source>
</evidence>
<dbReference type="InterPro" id="IPR001347">
    <property type="entry name" value="SIS_dom"/>
</dbReference>